<dbReference type="EMBL" id="AP027142">
    <property type="protein sequence ID" value="BDV34138.1"/>
    <property type="molecule type" value="Genomic_DNA"/>
</dbReference>
<name>A0ABM8E838_9HYPH</name>
<reference evidence="1 2" key="1">
    <citation type="journal article" date="2023" name="Int. J. Syst. Evol. Microbiol.">
        <title>Methylocystis iwaonis sp. nov., a type II methane-oxidizing bacterium from surface soil of a rice paddy field in Japan, and emended description of the genus Methylocystis (ex Whittenbury et al. 1970) Bowman et al. 1993.</title>
        <authorList>
            <person name="Kaise H."/>
            <person name="Sawadogo J.B."/>
            <person name="Alam M.S."/>
            <person name="Ueno C."/>
            <person name="Dianou D."/>
            <person name="Shinjo R."/>
            <person name="Asakawa S."/>
        </authorList>
    </citation>
    <scope>NUCLEOTIDE SEQUENCE [LARGE SCALE GENOMIC DNA]</scope>
    <source>
        <strain evidence="1 2">SS37A-Re</strain>
    </source>
</reference>
<dbReference type="Pfam" id="PF04364">
    <property type="entry name" value="DNA_pol3_chi"/>
    <property type="match status" value="1"/>
</dbReference>
<dbReference type="PANTHER" id="PTHR38767">
    <property type="entry name" value="DNA POLYMERASE III SUBUNIT CHI"/>
    <property type="match status" value="1"/>
</dbReference>
<protein>
    <submittedName>
        <fullName evidence="1">DNA polymerase III subunit chi</fullName>
    </submittedName>
</protein>
<dbReference type="PANTHER" id="PTHR38767:SF1">
    <property type="entry name" value="DNA POLYMERASE III SUBUNIT CHI"/>
    <property type="match status" value="1"/>
</dbReference>
<proteinExistence type="predicted"/>
<keyword evidence="2" id="KW-1185">Reference proteome</keyword>
<dbReference type="Gene3D" id="3.40.50.10110">
    <property type="entry name" value="DNA polymerase III subunit chi"/>
    <property type="match status" value="1"/>
</dbReference>
<evidence type="ECO:0000313" key="1">
    <source>
        <dbReference type="EMBL" id="BDV34138.1"/>
    </source>
</evidence>
<dbReference type="SUPFAM" id="SSF102400">
    <property type="entry name" value="DNA polymerase III chi subunit"/>
    <property type="match status" value="1"/>
</dbReference>
<dbReference type="InterPro" id="IPR036768">
    <property type="entry name" value="PolIII_chi_sf"/>
</dbReference>
<evidence type="ECO:0000313" key="2">
    <source>
        <dbReference type="Proteomes" id="UP001317629"/>
    </source>
</evidence>
<dbReference type="InterPro" id="IPR007459">
    <property type="entry name" value="DNA_pol3_chi"/>
</dbReference>
<dbReference type="Proteomes" id="UP001317629">
    <property type="component" value="Chromosome"/>
</dbReference>
<gene>
    <name evidence="1" type="ORF">SS37A_16670</name>
</gene>
<organism evidence="1 2">
    <name type="scientific">Methylocystis iwaonis</name>
    <dbReference type="NCBI Taxonomy" id="2885079"/>
    <lineage>
        <taxon>Bacteria</taxon>
        <taxon>Pseudomonadati</taxon>
        <taxon>Pseudomonadota</taxon>
        <taxon>Alphaproteobacteria</taxon>
        <taxon>Hyphomicrobiales</taxon>
        <taxon>Methylocystaceae</taxon>
        <taxon>Methylocystis</taxon>
    </lineage>
</organism>
<dbReference type="NCBIfam" id="NF004347">
    <property type="entry name" value="PRK05728.1-4"/>
    <property type="match status" value="1"/>
</dbReference>
<sequence length="194" mass="21640">MRAGLVRGWPSARLLRAAAELAIKGPAAGREGPMVDISFYHHQTRKIEDTLPTLLERSLARGWRVVVQATSDARVNALDQRLWSYRPESFLPHGTKRDASPETQPIYLTSGNDNPNHADVRFFVEGAHIAPILAGEAAPIERAVLLFDGENPEELANARAQWKELRDAGQTLVYQQQDESGRWVEKAREPKAKA</sequence>
<accession>A0ABM8E838</accession>
<dbReference type="RefSeq" id="WP_434085979.1">
    <property type="nucleotide sequence ID" value="NZ_AP027142.1"/>
</dbReference>